<sequence length="95" mass="10829">MTNYGRGRKAEYKAIEELRRRGFQAFRTAGSKGPFDVVAFSEKEIVVVQVKRGKKKRATKDAKELLASLPCPSGVRKEIWIWVDKQGFIKKEVVS</sequence>
<evidence type="ECO:0000256" key="1">
    <source>
        <dbReference type="ARBA" id="ARBA00029354"/>
    </source>
</evidence>
<dbReference type="STRING" id="520764.AN618_21290"/>
<evidence type="ECO:0000313" key="2">
    <source>
        <dbReference type="EMBL" id="KXG74904.1"/>
    </source>
</evidence>
<dbReference type="OrthoDB" id="1726352at2"/>
<dbReference type="Pfam" id="PF01870">
    <property type="entry name" value="Hjc"/>
    <property type="match status" value="1"/>
</dbReference>
<keyword evidence="3" id="KW-1185">Reference proteome</keyword>
<accession>A0A140L2X9</accession>
<comment type="catalytic activity">
    <reaction evidence="1">
        <text>Endonucleolytic cleavage at a junction such as a reciprocal single-stranded crossover between two homologous DNA duplexes (Holliday junction).</text>
        <dbReference type="EC" id="3.1.21.10"/>
    </reaction>
</comment>
<reference evidence="2 3" key="1">
    <citation type="submission" date="2015-12" db="EMBL/GenBank/DDBJ databases">
        <title>Draft genome sequnece of Fervidicola ferrireducens strain Y170.</title>
        <authorList>
            <person name="Patel B.K."/>
        </authorList>
    </citation>
    <scope>NUCLEOTIDE SEQUENCE [LARGE SCALE GENOMIC DNA]</scope>
    <source>
        <strain evidence="2 3">Y170</strain>
    </source>
</reference>
<dbReference type="InterPro" id="IPR011856">
    <property type="entry name" value="tRNA_endonuc-like_dom_sf"/>
</dbReference>
<dbReference type="SUPFAM" id="SSF52980">
    <property type="entry name" value="Restriction endonuclease-like"/>
    <property type="match status" value="1"/>
</dbReference>
<comment type="caution">
    <text evidence="2">The sequence shown here is derived from an EMBL/GenBank/DDBJ whole genome shotgun (WGS) entry which is preliminary data.</text>
</comment>
<proteinExistence type="predicted"/>
<dbReference type="GO" id="GO:0008821">
    <property type="term" value="F:crossover junction DNA endonuclease activity"/>
    <property type="evidence" value="ECO:0007669"/>
    <property type="project" value="UniProtKB-EC"/>
</dbReference>
<evidence type="ECO:0000313" key="3">
    <source>
        <dbReference type="Proteomes" id="UP000070427"/>
    </source>
</evidence>
<dbReference type="InterPro" id="IPR002732">
    <property type="entry name" value="Hjc"/>
</dbReference>
<dbReference type="AlphaFoldDB" id="A0A140L2X9"/>
<dbReference type="InterPro" id="IPR011335">
    <property type="entry name" value="Restrct_endonuc-II-like"/>
</dbReference>
<dbReference type="EMBL" id="LOED01000037">
    <property type="protein sequence ID" value="KXG74904.1"/>
    <property type="molecule type" value="Genomic_DNA"/>
</dbReference>
<dbReference type="RefSeq" id="WP_066354809.1">
    <property type="nucleotide sequence ID" value="NZ_LOED01000037.1"/>
</dbReference>
<dbReference type="GO" id="GO:0003676">
    <property type="term" value="F:nucleic acid binding"/>
    <property type="evidence" value="ECO:0007669"/>
    <property type="project" value="InterPro"/>
</dbReference>
<dbReference type="Gene3D" id="3.40.1350.10">
    <property type="match status" value="1"/>
</dbReference>
<organism evidence="2 3">
    <name type="scientific">Fervidicola ferrireducens</name>
    <dbReference type="NCBI Taxonomy" id="520764"/>
    <lineage>
        <taxon>Bacteria</taxon>
        <taxon>Bacillati</taxon>
        <taxon>Bacillota</taxon>
        <taxon>Clostridia</taxon>
        <taxon>Thermosediminibacterales</taxon>
        <taxon>Thermosediminibacteraceae</taxon>
        <taxon>Fervidicola</taxon>
    </lineage>
</organism>
<gene>
    <name evidence="2" type="ORF">AN618_21290</name>
</gene>
<protein>
    <recommendedName>
        <fullName evidence="4">Holliday junction resolvase</fullName>
    </recommendedName>
</protein>
<dbReference type="Proteomes" id="UP000070427">
    <property type="component" value="Unassembled WGS sequence"/>
</dbReference>
<name>A0A140L2X9_9FIRM</name>
<dbReference type="InParanoid" id="A0A140L2X9"/>
<evidence type="ECO:0008006" key="4">
    <source>
        <dbReference type="Google" id="ProtNLM"/>
    </source>
</evidence>